<dbReference type="InterPro" id="IPR008179">
    <property type="entry name" value="HisE"/>
</dbReference>
<dbReference type="UniPathway" id="UPA00031">
    <property type="reaction ID" value="UER00007"/>
</dbReference>
<evidence type="ECO:0000256" key="7">
    <source>
        <dbReference type="ARBA" id="ARBA00008299"/>
    </source>
</evidence>
<evidence type="ECO:0000256" key="11">
    <source>
        <dbReference type="ARBA" id="ARBA00022801"/>
    </source>
</evidence>
<name>A0A523BC98_9CREN</name>
<evidence type="ECO:0000256" key="10">
    <source>
        <dbReference type="ARBA" id="ARBA00022741"/>
    </source>
</evidence>
<dbReference type="GO" id="GO:0000105">
    <property type="term" value="P:L-histidine biosynthetic process"/>
    <property type="evidence" value="ECO:0007669"/>
    <property type="project" value="UniProtKB-UniRule"/>
</dbReference>
<keyword evidence="11 15" id="KW-0378">Hydrolase</keyword>
<keyword evidence="10 15" id="KW-0547">Nucleotide-binding</keyword>
<feature type="region of interest" description="Phosphoribosyl-ATP pyrophosphohydrolase" evidence="15">
    <location>
        <begin position="126"/>
        <end position="215"/>
    </location>
</feature>
<dbReference type="InterPro" id="IPR002496">
    <property type="entry name" value="PRib_AMP_CycHydrolase_dom"/>
</dbReference>
<evidence type="ECO:0000256" key="6">
    <source>
        <dbReference type="ARBA" id="ARBA00007731"/>
    </source>
</evidence>
<accession>A0A523BC98</accession>
<dbReference type="SUPFAM" id="SSF141734">
    <property type="entry name" value="HisI-like"/>
    <property type="match status" value="1"/>
</dbReference>
<dbReference type="EC" id="3.5.4.19" evidence="15"/>
<dbReference type="NCBIfam" id="NF000768">
    <property type="entry name" value="PRK00051.1"/>
    <property type="match status" value="1"/>
</dbReference>
<keyword evidence="8 15" id="KW-0963">Cytoplasm</keyword>
<evidence type="ECO:0000256" key="12">
    <source>
        <dbReference type="ARBA" id="ARBA00022840"/>
    </source>
</evidence>
<comment type="catalytic activity">
    <reaction evidence="1 15">
        <text>1-(5-phospho-beta-D-ribosyl)-5'-AMP + H2O = 1-(5-phospho-beta-D-ribosyl)-5-[(5-phospho-beta-D-ribosylamino)methylideneamino]imidazole-4-carboxamide</text>
        <dbReference type="Rhea" id="RHEA:20049"/>
        <dbReference type="ChEBI" id="CHEBI:15377"/>
        <dbReference type="ChEBI" id="CHEBI:58435"/>
        <dbReference type="ChEBI" id="CHEBI:59457"/>
        <dbReference type="EC" id="3.5.4.19"/>
    </reaction>
</comment>
<evidence type="ECO:0000256" key="3">
    <source>
        <dbReference type="ARBA" id="ARBA00004496"/>
    </source>
</evidence>
<dbReference type="SUPFAM" id="SSF101386">
    <property type="entry name" value="all-alpha NTP pyrophosphatases"/>
    <property type="match status" value="1"/>
</dbReference>
<dbReference type="NCBIfam" id="NF002747">
    <property type="entry name" value="PRK02759.1"/>
    <property type="match status" value="1"/>
</dbReference>
<keyword evidence="12 15" id="KW-0067">ATP-binding</keyword>
<evidence type="ECO:0000256" key="5">
    <source>
        <dbReference type="ARBA" id="ARBA00005204"/>
    </source>
</evidence>
<evidence type="ECO:0000256" key="8">
    <source>
        <dbReference type="ARBA" id="ARBA00022490"/>
    </source>
</evidence>
<dbReference type="GO" id="GO:0005737">
    <property type="term" value="C:cytoplasm"/>
    <property type="evidence" value="ECO:0007669"/>
    <property type="project" value="UniProtKB-SubCell"/>
</dbReference>
<gene>
    <name evidence="15" type="primary">hisI</name>
    <name evidence="15" type="synonym">hisIE</name>
    <name evidence="17" type="ORF">DSO08_03955</name>
</gene>
<proteinExistence type="inferred from homology"/>
<keyword evidence="14 15" id="KW-0511">Multifunctional enzyme</keyword>
<protein>
    <recommendedName>
        <fullName evidence="15">Histidine biosynthesis bifunctional protein HisIE</fullName>
    </recommendedName>
    <domain>
        <recommendedName>
            <fullName evidence="15">Phosphoribosyl-AMP cyclohydrolase</fullName>
            <shortName evidence="15">PRA-CH</shortName>
            <ecNumber evidence="15">3.5.4.19</ecNumber>
        </recommendedName>
    </domain>
    <domain>
        <recommendedName>
            <fullName evidence="15">Phosphoribosyl-ATP pyrophosphatase</fullName>
            <shortName evidence="15">PRA-PH</shortName>
            <ecNumber evidence="15">3.6.1.31</ecNumber>
        </recommendedName>
    </domain>
</protein>
<dbReference type="InterPro" id="IPR038019">
    <property type="entry name" value="PRib_AMP_CycHydrolase_sf"/>
</dbReference>
<dbReference type="InterPro" id="IPR026660">
    <property type="entry name" value="PRA-CH"/>
</dbReference>
<comment type="pathway">
    <text evidence="4 15">Amino-acid biosynthesis; L-histidine biosynthesis; L-histidine from 5-phospho-alpha-D-ribose 1-diphosphate: step 3/9.</text>
</comment>
<evidence type="ECO:0000256" key="1">
    <source>
        <dbReference type="ARBA" id="ARBA00000024"/>
    </source>
</evidence>
<dbReference type="Gene3D" id="3.10.20.810">
    <property type="entry name" value="Phosphoribosyl-AMP cyclohydrolase"/>
    <property type="match status" value="1"/>
</dbReference>
<dbReference type="Gene3D" id="1.10.287.1080">
    <property type="entry name" value="MazG-like"/>
    <property type="match status" value="1"/>
</dbReference>
<dbReference type="NCBIfam" id="TIGR03188">
    <property type="entry name" value="histidine_hisI"/>
    <property type="match status" value="1"/>
</dbReference>
<dbReference type="InterPro" id="IPR021130">
    <property type="entry name" value="PRib-ATP_PPHydrolase-like"/>
</dbReference>
<keyword evidence="13 15" id="KW-0368">Histidine biosynthesis</keyword>
<dbReference type="Proteomes" id="UP000315399">
    <property type="component" value="Unassembled WGS sequence"/>
</dbReference>
<dbReference type="InterPro" id="IPR023019">
    <property type="entry name" value="His_synth_HisIE"/>
</dbReference>
<dbReference type="HAMAP" id="MF_01019">
    <property type="entry name" value="HisIE"/>
    <property type="match status" value="1"/>
</dbReference>
<evidence type="ECO:0000259" key="16">
    <source>
        <dbReference type="Pfam" id="PF01502"/>
    </source>
</evidence>
<keyword evidence="9 15" id="KW-0028">Amino-acid biosynthesis</keyword>
<dbReference type="GO" id="GO:0004635">
    <property type="term" value="F:phosphoribosyl-AMP cyclohydrolase activity"/>
    <property type="evidence" value="ECO:0007669"/>
    <property type="project" value="UniProtKB-UniRule"/>
</dbReference>
<dbReference type="EMBL" id="QNVH01000034">
    <property type="protein sequence ID" value="TDA38573.1"/>
    <property type="molecule type" value="Genomic_DNA"/>
</dbReference>
<feature type="domain" description="Phosphoribosyl-AMP cyclohydrolase" evidence="16">
    <location>
        <begin position="40"/>
        <end position="113"/>
    </location>
</feature>
<comment type="similarity">
    <text evidence="7 15">In the N-terminal section; belongs to the PRA-CH family.</text>
</comment>
<reference evidence="17 18" key="1">
    <citation type="journal article" date="2019" name="Nat. Microbiol.">
        <title>Expanding anaerobic alkane metabolism in the domain of Archaea.</title>
        <authorList>
            <person name="Wang Y."/>
            <person name="Wegener G."/>
            <person name="Hou J."/>
            <person name="Wang F."/>
            <person name="Xiao X."/>
        </authorList>
    </citation>
    <scope>NUCLEOTIDE SEQUENCE [LARGE SCALE GENOMIC DNA]</scope>
    <source>
        <strain evidence="17">WYZ-LMO10</strain>
    </source>
</reference>
<evidence type="ECO:0000256" key="15">
    <source>
        <dbReference type="HAMAP-Rule" id="MF_01019"/>
    </source>
</evidence>
<evidence type="ECO:0000256" key="9">
    <source>
        <dbReference type="ARBA" id="ARBA00022605"/>
    </source>
</evidence>
<dbReference type="GO" id="GO:0005524">
    <property type="term" value="F:ATP binding"/>
    <property type="evidence" value="ECO:0007669"/>
    <property type="project" value="UniProtKB-KW"/>
</dbReference>
<dbReference type="Pfam" id="PF01503">
    <property type="entry name" value="PRA-PH"/>
    <property type="match status" value="1"/>
</dbReference>
<evidence type="ECO:0000256" key="13">
    <source>
        <dbReference type="ARBA" id="ARBA00023102"/>
    </source>
</evidence>
<dbReference type="PANTHER" id="PTHR42945:SF1">
    <property type="entry name" value="HISTIDINE BIOSYNTHESIS BIFUNCTIONAL PROTEIN HIS7"/>
    <property type="match status" value="1"/>
</dbReference>
<organism evidence="17 18">
    <name type="scientific">Thermoproteota archaeon</name>
    <dbReference type="NCBI Taxonomy" id="2056631"/>
    <lineage>
        <taxon>Archaea</taxon>
        <taxon>Thermoproteota</taxon>
    </lineage>
</organism>
<dbReference type="Pfam" id="PF01502">
    <property type="entry name" value="PRA-CH"/>
    <property type="match status" value="1"/>
</dbReference>
<sequence length="215" mass="24490">MEGAKFSEPEIKKVIDTLNFEKLNGIIPVITVDQNERVLMLAFMNREALERTLRTGMMHYWSRSRQRLWMKGEESGHYQYVLGVYIDCDADSLLFKVNQIGNACHTGKETCFHIPVRDYQGGAGILRELEEVIEDRISNPKEGSYTSSLVLKGIGEVAKKVGEEATEVAVAALSEGKERTVYEVADLFYHLVLLLKMRGASLEDVYKELRRRRGK</sequence>
<evidence type="ECO:0000256" key="4">
    <source>
        <dbReference type="ARBA" id="ARBA00005169"/>
    </source>
</evidence>
<dbReference type="AlphaFoldDB" id="A0A523BC98"/>
<dbReference type="GO" id="GO:0004636">
    <property type="term" value="F:phosphoribosyl-ATP diphosphatase activity"/>
    <property type="evidence" value="ECO:0007669"/>
    <property type="project" value="UniProtKB-UniRule"/>
</dbReference>
<dbReference type="CDD" id="cd11534">
    <property type="entry name" value="NTP-PPase_HisIE_like"/>
    <property type="match status" value="1"/>
</dbReference>
<comment type="similarity">
    <text evidence="6 15">In the C-terminal section; belongs to the PRA-PH family.</text>
</comment>
<dbReference type="FunFam" id="3.10.20.810:FF:000001">
    <property type="entry name" value="Histidine biosynthesis bifunctional protein HisIE"/>
    <property type="match status" value="1"/>
</dbReference>
<dbReference type="EC" id="3.6.1.31" evidence="15"/>
<comment type="pathway">
    <text evidence="5 15">Amino-acid biosynthesis; L-histidine biosynthesis; L-histidine from 5-phospho-alpha-D-ribose 1-diphosphate: step 2/9.</text>
</comment>
<dbReference type="PANTHER" id="PTHR42945">
    <property type="entry name" value="HISTIDINE BIOSYNTHESIS BIFUNCTIONAL PROTEIN"/>
    <property type="match status" value="1"/>
</dbReference>
<feature type="region of interest" description="Phosphoribosyl-AMP cyclohydrolase" evidence="15">
    <location>
        <begin position="1"/>
        <end position="125"/>
    </location>
</feature>
<evidence type="ECO:0000313" key="17">
    <source>
        <dbReference type="EMBL" id="TDA38573.1"/>
    </source>
</evidence>
<evidence type="ECO:0000256" key="2">
    <source>
        <dbReference type="ARBA" id="ARBA00001460"/>
    </source>
</evidence>
<dbReference type="HAMAP" id="MF_01020">
    <property type="entry name" value="HisE"/>
    <property type="match status" value="1"/>
</dbReference>
<dbReference type="HAMAP" id="MF_01021">
    <property type="entry name" value="HisI"/>
    <property type="match status" value="1"/>
</dbReference>
<evidence type="ECO:0000256" key="14">
    <source>
        <dbReference type="ARBA" id="ARBA00023268"/>
    </source>
</evidence>
<comment type="catalytic activity">
    <reaction evidence="2 15">
        <text>1-(5-phospho-beta-D-ribosyl)-ATP + H2O = 1-(5-phospho-beta-D-ribosyl)-5'-AMP + diphosphate + H(+)</text>
        <dbReference type="Rhea" id="RHEA:22828"/>
        <dbReference type="ChEBI" id="CHEBI:15377"/>
        <dbReference type="ChEBI" id="CHEBI:15378"/>
        <dbReference type="ChEBI" id="CHEBI:33019"/>
        <dbReference type="ChEBI" id="CHEBI:59457"/>
        <dbReference type="ChEBI" id="CHEBI:73183"/>
        <dbReference type="EC" id="3.6.1.31"/>
    </reaction>
</comment>
<comment type="caution">
    <text evidence="17">The sequence shown here is derived from an EMBL/GenBank/DDBJ whole genome shotgun (WGS) entry which is preliminary data.</text>
</comment>
<evidence type="ECO:0000313" key="18">
    <source>
        <dbReference type="Proteomes" id="UP000315399"/>
    </source>
</evidence>
<comment type="subcellular location">
    <subcellularLocation>
        <location evidence="3 15">Cytoplasm</location>
    </subcellularLocation>
</comment>